<keyword evidence="5" id="KW-0472">Membrane</keyword>
<evidence type="ECO:0000313" key="8">
    <source>
        <dbReference type="Proteomes" id="UP000184066"/>
    </source>
</evidence>
<dbReference type="PANTHER" id="PTHR30606:SF9">
    <property type="entry name" value="LIPID A BIOSYNTHESIS LAUROYLTRANSFERASE"/>
    <property type="match status" value="1"/>
</dbReference>
<dbReference type="GO" id="GO:0016746">
    <property type="term" value="F:acyltransferase activity"/>
    <property type="evidence" value="ECO:0007669"/>
    <property type="project" value="UniProtKB-KW"/>
</dbReference>
<proteinExistence type="predicted"/>
<protein>
    <submittedName>
        <fullName evidence="7">KDO2-lipid IV(A) lauroyltransferase</fullName>
    </submittedName>
</protein>
<dbReference type="GO" id="GO:0009247">
    <property type="term" value="P:glycolipid biosynthetic process"/>
    <property type="evidence" value="ECO:0007669"/>
    <property type="project" value="UniProtKB-ARBA"/>
</dbReference>
<dbReference type="AlphaFoldDB" id="A0A1M7SRC4"/>
<evidence type="ECO:0000256" key="5">
    <source>
        <dbReference type="ARBA" id="ARBA00023136"/>
    </source>
</evidence>
<accession>A0A1M7SRC4</accession>
<name>A0A1M7SRC4_9RHOB</name>
<organism evidence="7 8">
    <name type="scientific">Oceanicella actignis</name>
    <dbReference type="NCBI Taxonomy" id="1189325"/>
    <lineage>
        <taxon>Bacteria</taxon>
        <taxon>Pseudomonadati</taxon>
        <taxon>Pseudomonadota</taxon>
        <taxon>Alphaproteobacteria</taxon>
        <taxon>Rhodobacterales</taxon>
        <taxon>Paracoccaceae</taxon>
        <taxon>Oceanicella</taxon>
    </lineage>
</organism>
<dbReference type="GO" id="GO:0005886">
    <property type="term" value="C:plasma membrane"/>
    <property type="evidence" value="ECO:0007669"/>
    <property type="project" value="UniProtKB-SubCell"/>
</dbReference>
<keyword evidence="8" id="KW-1185">Reference proteome</keyword>
<evidence type="ECO:0000313" key="7">
    <source>
        <dbReference type="EMBL" id="SHN61045.1"/>
    </source>
</evidence>
<dbReference type="RefSeq" id="WP_170258817.1">
    <property type="nucleotide sequence ID" value="NZ_FOHL01000001.1"/>
</dbReference>
<gene>
    <name evidence="7" type="ORF">SAMN05216200_103131</name>
</gene>
<reference evidence="7 8" key="1">
    <citation type="submission" date="2016-12" db="EMBL/GenBank/DDBJ databases">
        <authorList>
            <person name="Song W.-J."/>
            <person name="Kurnit D.M."/>
        </authorList>
    </citation>
    <scope>NUCLEOTIDE SEQUENCE [LARGE SCALE GENOMIC DNA]</scope>
    <source>
        <strain evidence="7 8">CGMCC 1.10808</strain>
    </source>
</reference>
<dbReference type="Proteomes" id="UP000184066">
    <property type="component" value="Unassembled WGS sequence"/>
</dbReference>
<evidence type="ECO:0000256" key="6">
    <source>
        <dbReference type="ARBA" id="ARBA00023315"/>
    </source>
</evidence>
<keyword evidence="4 7" id="KW-0808">Transferase</keyword>
<evidence type="ECO:0000256" key="1">
    <source>
        <dbReference type="ARBA" id="ARBA00004533"/>
    </source>
</evidence>
<dbReference type="CDD" id="cd07984">
    <property type="entry name" value="LPLAT_LABLAT-like"/>
    <property type="match status" value="1"/>
</dbReference>
<dbReference type="Pfam" id="PF03279">
    <property type="entry name" value="Lip_A_acyltrans"/>
    <property type="match status" value="1"/>
</dbReference>
<comment type="subcellular location">
    <subcellularLocation>
        <location evidence="1">Cell inner membrane</location>
    </subcellularLocation>
</comment>
<dbReference type="InterPro" id="IPR004960">
    <property type="entry name" value="LipA_acyltrans"/>
</dbReference>
<keyword evidence="2" id="KW-1003">Cell membrane</keyword>
<evidence type="ECO:0000256" key="2">
    <source>
        <dbReference type="ARBA" id="ARBA00022475"/>
    </source>
</evidence>
<dbReference type="STRING" id="1189325.SAMN04488119_101130"/>
<evidence type="ECO:0000256" key="4">
    <source>
        <dbReference type="ARBA" id="ARBA00022679"/>
    </source>
</evidence>
<dbReference type="PANTHER" id="PTHR30606">
    <property type="entry name" value="LIPID A BIOSYNTHESIS LAUROYL ACYLTRANSFERASE"/>
    <property type="match status" value="1"/>
</dbReference>
<dbReference type="EMBL" id="FRDL01000003">
    <property type="protein sequence ID" value="SHN61045.1"/>
    <property type="molecule type" value="Genomic_DNA"/>
</dbReference>
<keyword evidence="6" id="KW-0012">Acyltransferase</keyword>
<evidence type="ECO:0000256" key="3">
    <source>
        <dbReference type="ARBA" id="ARBA00022519"/>
    </source>
</evidence>
<sequence>MPAQTRDIPPARRAAFALETAGVRLLQALTRPGPLDATRNAAGRAGAALIPLLAPARKRAYANMALVRPDWDEARRREVLRAMGDNLARLSVEHLRMAELAARPELFEVSGAEHLTRAARAGRGVVLVSAHFGNWEAIRLAARRLGAPSALIYRAFNNPSVDRIVQGMVREAGEPVLHKGRAGSRALLRHVAQGGAALILVDQRQTGAPLLPFLGREAETALAAAELARRFGAALIPARGRRRADGLGFDVAFEEPVPHGAPEAMMAEVNARISDWILRDPGQWFWLHRRWKLRPRGEALRAAARRGGGAGG</sequence>
<keyword evidence="3" id="KW-0997">Cell inner membrane</keyword>